<reference evidence="2 3" key="1">
    <citation type="submission" date="2024-04" db="EMBL/GenBank/DDBJ databases">
        <title>Dissimilatory iodate-reducing microorganisms contribute to the enrichment of iodine in groundwater.</title>
        <authorList>
            <person name="Jiang Z."/>
        </authorList>
    </citation>
    <scope>NUCLEOTIDE SEQUENCE [LARGE SCALE GENOMIC DNA]</scope>
    <source>
        <strain evidence="2 3">NCP973</strain>
    </source>
</reference>
<dbReference type="Gene3D" id="3.40.50.150">
    <property type="entry name" value="Vaccinia Virus protein VP39"/>
    <property type="match status" value="1"/>
</dbReference>
<dbReference type="Pfam" id="PF05050">
    <property type="entry name" value="Methyltransf_21"/>
    <property type="match status" value="1"/>
</dbReference>
<evidence type="ECO:0000313" key="2">
    <source>
        <dbReference type="EMBL" id="WZJ21708.1"/>
    </source>
</evidence>
<evidence type="ECO:0000313" key="3">
    <source>
        <dbReference type="Proteomes" id="UP001479520"/>
    </source>
</evidence>
<keyword evidence="2" id="KW-0808">Transferase</keyword>
<gene>
    <name evidence="2" type="ORF">AADV58_00770</name>
</gene>
<dbReference type="EMBL" id="CP151406">
    <property type="protein sequence ID" value="WZJ21708.1"/>
    <property type="molecule type" value="Genomic_DNA"/>
</dbReference>
<proteinExistence type="predicted"/>
<name>A0ABZ2XH73_9RHOO</name>
<protein>
    <submittedName>
        <fullName evidence="2">FkbM family methyltransferase</fullName>
    </submittedName>
</protein>
<dbReference type="RefSeq" id="WP_051295242.1">
    <property type="nucleotide sequence ID" value="NZ_CP151406.1"/>
</dbReference>
<dbReference type="InterPro" id="IPR052514">
    <property type="entry name" value="SAM-dependent_MTase"/>
</dbReference>
<dbReference type="NCBIfam" id="TIGR01444">
    <property type="entry name" value="fkbM_fam"/>
    <property type="match status" value="1"/>
</dbReference>
<evidence type="ECO:0000259" key="1">
    <source>
        <dbReference type="Pfam" id="PF05050"/>
    </source>
</evidence>
<dbReference type="GO" id="GO:0008168">
    <property type="term" value="F:methyltransferase activity"/>
    <property type="evidence" value="ECO:0007669"/>
    <property type="project" value="UniProtKB-KW"/>
</dbReference>
<feature type="domain" description="Methyltransferase FkbM" evidence="1">
    <location>
        <begin position="41"/>
        <end position="192"/>
    </location>
</feature>
<accession>A0ABZ2XH73</accession>
<dbReference type="PANTHER" id="PTHR34203:SF15">
    <property type="entry name" value="SLL1173 PROTEIN"/>
    <property type="match status" value="1"/>
</dbReference>
<dbReference type="Proteomes" id="UP001479520">
    <property type="component" value="Chromosome"/>
</dbReference>
<sequence>MPLNLPVITPPIRKDIFFGGYEAKEAGLVQKYLSPSDVVFEVGAGIGFLSAMCAKVVGNGNVHAYEANPQLIPIIRSVHERNGVSPHVYNVLLGSGESERTFWLETDYWASSLIKGSADAQPIQIPQIDLNAELARIRPSFLIVDIEGGEYEFFKDIDLSSITKICIEVHPHVLGNDKVCEILAWLFARGFSLEVGNMRKFVFYLYRTGTGVI</sequence>
<dbReference type="PANTHER" id="PTHR34203">
    <property type="entry name" value="METHYLTRANSFERASE, FKBM FAMILY PROTEIN"/>
    <property type="match status" value="1"/>
</dbReference>
<dbReference type="GO" id="GO:0032259">
    <property type="term" value="P:methylation"/>
    <property type="evidence" value="ECO:0007669"/>
    <property type="project" value="UniProtKB-KW"/>
</dbReference>
<organism evidence="2 3">
    <name type="scientific">Azonexus hydrophilus</name>
    <dbReference type="NCBI Taxonomy" id="418702"/>
    <lineage>
        <taxon>Bacteria</taxon>
        <taxon>Pseudomonadati</taxon>
        <taxon>Pseudomonadota</taxon>
        <taxon>Betaproteobacteria</taxon>
        <taxon>Rhodocyclales</taxon>
        <taxon>Azonexaceae</taxon>
        <taxon>Azonexus</taxon>
    </lineage>
</organism>
<dbReference type="SUPFAM" id="SSF53335">
    <property type="entry name" value="S-adenosyl-L-methionine-dependent methyltransferases"/>
    <property type="match status" value="1"/>
</dbReference>
<dbReference type="InterPro" id="IPR006342">
    <property type="entry name" value="FkbM_mtfrase"/>
</dbReference>
<keyword evidence="3" id="KW-1185">Reference proteome</keyword>
<keyword evidence="2" id="KW-0489">Methyltransferase</keyword>
<dbReference type="InterPro" id="IPR029063">
    <property type="entry name" value="SAM-dependent_MTases_sf"/>
</dbReference>